<protein>
    <submittedName>
        <fullName evidence="3">Pyridoxamine 5'-phosphate oxidase family protein</fullName>
    </submittedName>
</protein>
<feature type="region of interest" description="Disordered" evidence="1">
    <location>
        <begin position="1"/>
        <end position="21"/>
    </location>
</feature>
<reference evidence="3 4" key="1">
    <citation type="submission" date="2020-03" db="EMBL/GenBank/DDBJ databases">
        <title>Draft genome of Streptomyces sp. ventii, isolated from the Axial Seamount in the Pacific Ocean, and resequencing of the two type strains Streptomyces lonarensis strain NCL 716 and Streptomyces bohaiensis strain 11A07.</title>
        <authorList>
            <person name="Loughran R.M."/>
            <person name="Pfannmuller K.M."/>
            <person name="Wasson B.J."/>
            <person name="Deadmond M.C."/>
            <person name="Paddock B.E."/>
            <person name="Koyack M.J."/>
            <person name="Gallegos D.A."/>
            <person name="Mitchell E.A."/>
            <person name="Ushijima B."/>
            <person name="Saw J.H."/>
            <person name="Mcphail K.L."/>
            <person name="Videau P."/>
        </authorList>
    </citation>
    <scope>NUCLEOTIDE SEQUENCE [LARGE SCALE GENOMIC DNA]</scope>
    <source>
        <strain evidence="3 4">11A07</strain>
    </source>
</reference>
<dbReference type="InterPro" id="IPR024029">
    <property type="entry name" value="Pyridox_Oxase_FMN-dep"/>
</dbReference>
<keyword evidence="4" id="KW-1185">Reference proteome</keyword>
<proteinExistence type="predicted"/>
<evidence type="ECO:0000313" key="4">
    <source>
        <dbReference type="Proteomes" id="UP000727056"/>
    </source>
</evidence>
<feature type="domain" description="Pyridoxamine 5'-phosphate oxidase N-terminal" evidence="2">
    <location>
        <begin position="55"/>
        <end position="169"/>
    </location>
</feature>
<dbReference type="Pfam" id="PF01243">
    <property type="entry name" value="PNPOx_N"/>
    <property type="match status" value="1"/>
</dbReference>
<dbReference type="PANTHER" id="PTHR42815">
    <property type="entry name" value="FAD-BINDING, PUTATIVE (AFU_ORTHOLOGUE AFUA_6G07600)-RELATED"/>
    <property type="match status" value="1"/>
</dbReference>
<evidence type="ECO:0000259" key="2">
    <source>
        <dbReference type="Pfam" id="PF01243"/>
    </source>
</evidence>
<gene>
    <name evidence="3" type="ORF">HCN52_12465</name>
</gene>
<evidence type="ECO:0000256" key="1">
    <source>
        <dbReference type="SAM" id="MobiDB-lite"/>
    </source>
</evidence>
<dbReference type="EMBL" id="JAAVJC010000091">
    <property type="protein sequence ID" value="NJQ15741.1"/>
    <property type="molecule type" value="Genomic_DNA"/>
</dbReference>
<organism evidence="3 4">
    <name type="scientific">Streptomyces bohaiensis</name>
    <dbReference type="NCBI Taxonomy" id="1431344"/>
    <lineage>
        <taxon>Bacteria</taxon>
        <taxon>Bacillati</taxon>
        <taxon>Actinomycetota</taxon>
        <taxon>Actinomycetes</taxon>
        <taxon>Kitasatosporales</taxon>
        <taxon>Streptomycetaceae</taxon>
        <taxon>Streptomyces</taxon>
    </lineage>
</organism>
<dbReference type="Gene3D" id="2.30.110.10">
    <property type="entry name" value="Electron Transport, Fmn-binding Protein, Chain A"/>
    <property type="match status" value="1"/>
</dbReference>
<sequence length="189" mass="20520">MAAPEQRTATEETKPPAAAPIVPLRDADELSELLGTPHPLVIEKVHAELTEDDLSVLARSPFCVVSTADAAGNCDASPRGIESGSLQILGPSTIALPDRPGNRRGDNFRNILENPHVGLLFLVPGSSEVLRVNGRATIVTDGPFFDAMAHRGRRPVLATVVEIDEIYRHCPASLRRAKLWDTSNWPYDE</sequence>
<dbReference type="Proteomes" id="UP000727056">
    <property type="component" value="Unassembled WGS sequence"/>
</dbReference>
<name>A0ABX1C9D2_9ACTN</name>
<dbReference type="InterPro" id="IPR012349">
    <property type="entry name" value="Split_barrel_FMN-bd"/>
</dbReference>
<dbReference type="RefSeq" id="WP_168088513.1">
    <property type="nucleotide sequence ID" value="NZ_BHZH01000452.1"/>
</dbReference>
<dbReference type="InterPro" id="IPR011576">
    <property type="entry name" value="Pyridox_Oxase_N"/>
</dbReference>
<comment type="caution">
    <text evidence="3">The sequence shown here is derived from an EMBL/GenBank/DDBJ whole genome shotgun (WGS) entry which is preliminary data.</text>
</comment>
<accession>A0ABX1C9D2</accession>
<dbReference type="NCBIfam" id="TIGR04025">
    <property type="entry name" value="PPOX_FMN_DR2398"/>
    <property type="match status" value="1"/>
</dbReference>
<dbReference type="SUPFAM" id="SSF50475">
    <property type="entry name" value="FMN-binding split barrel"/>
    <property type="match status" value="1"/>
</dbReference>
<dbReference type="PANTHER" id="PTHR42815:SF2">
    <property type="entry name" value="FAD-BINDING, PUTATIVE (AFU_ORTHOLOGUE AFUA_6G07600)-RELATED"/>
    <property type="match status" value="1"/>
</dbReference>
<evidence type="ECO:0000313" key="3">
    <source>
        <dbReference type="EMBL" id="NJQ15741.1"/>
    </source>
</evidence>